<sequence>TKVGDHNARNHEAVGMLHQGRGKQRRKEKQRFKGKTSRS</sequence>
<comment type="caution">
    <text evidence="2">The sequence shown here is derived from an EMBL/GenBank/DDBJ whole genome shotgun (WGS) entry which is preliminary data.</text>
</comment>
<dbReference type="EMBL" id="LXQA011054305">
    <property type="protein sequence ID" value="MCI82908.1"/>
    <property type="molecule type" value="Genomic_DNA"/>
</dbReference>
<name>A0A392V3N1_9FABA</name>
<proteinExistence type="predicted"/>
<reference evidence="2 3" key="1">
    <citation type="journal article" date="2018" name="Front. Plant Sci.">
        <title>Red Clover (Trifolium pratense) and Zigzag Clover (T. medium) - A Picture of Genomic Similarities and Differences.</title>
        <authorList>
            <person name="Dluhosova J."/>
            <person name="Istvanek J."/>
            <person name="Nedelnik J."/>
            <person name="Repkova J."/>
        </authorList>
    </citation>
    <scope>NUCLEOTIDE SEQUENCE [LARGE SCALE GENOMIC DNA]</scope>
    <source>
        <strain evidence="3">cv. 10/8</strain>
        <tissue evidence="2">Leaf</tissue>
    </source>
</reference>
<accession>A0A392V3N1</accession>
<evidence type="ECO:0000313" key="3">
    <source>
        <dbReference type="Proteomes" id="UP000265520"/>
    </source>
</evidence>
<evidence type="ECO:0000313" key="2">
    <source>
        <dbReference type="EMBL" id="MCI82908.1"/>
    </source>
</evidence>
<organism evidence="2 3">
    <name type="scientific">Trifolium medium</name>
    <dbReference type="NCBI Taxonomy" id="97028"/>
    <lineage>
        <taxon>Eukaryota</taxon>
        <taxon>Viridiplantae</taxon>
        <taxon>Streptophyta</taxon>
        <taxon>Embryophyta</taxon>
        <taxon>Tracheophyta</taxon>
        <taxon>Spermatophyta</taxon>
        <taxon>Magnoliopsida</taxon>
        <taxon>eudicotyledons</taxon>
        <taxon>Gunneridae</taxon>
        <taxon>Pentapetalae</taxon>
        <taxon>rosids</taxon>
        <taxon>fabids</taxon>
        <taxon>Fabales</taxon>
        <taxon>Fabaceae</taxon>
        <taxon>Papilionoideae</taxon>
        <taxon>50 kb inversion clade</taxon>
        <taxon>NPAAA clade</taxon>
        <taxon>Hologalegina</taxon>
        <taxon>IRL clade</taxon>
        <taxon>Trifolieae</taxon>
        <taxon>Trifolium</taxon>
    </lineage>
</organism>
<protein>
    <submittedName>
        <fullName evidence="2">Uncharacterized protein</fullName>
    </submittedName>
</protein>
<feature type="compositionally biased region" description="Basic residues" evidence="1">
    <location>
        <begin position="20"/>
        <end position="39"/>
    </location>
</feature>
<dbReference type="Proteomes" id="UP000265520">
    <property type="component" value="Unassembled WGS sequence"/>
</dbReference>
<keyword evidence="3" id="KW-1185">Reference proteome</keyword>
<feature type="non-terminal residue" evidence="2">
    <location>
        <position position="1"/>
    </location>
</feature>
<feature type="region of interest" description="Disordered" evidence="1">
    <location>
        <begin position="1"/>
        <end position="39"/>
    </location>
</feature>
<evidence type="ECO:0000256" key="1">
    <source>
        <dbReference type="SAM" id="MobiDB-lite"/>
    </source>
</evidence>
<feature type="compositionally biased region" description="Basic and acidic residues" evidence="1">
    <location>
        <begin position="1"/>
        <end position="12"/>
    </location>
</feature>
<dbReference type="AlphaFoldDB" id="A0A392V3N1"/>